<accession>A0ABM3ZYX8</accession>
<feature type="transmembrane region" description="Helical" evidence="6">
    <location>
        <begin position="109"/>
        <end position="128"/>
    </location>
</feature>
<feature type="transmembrane region" description="Helical" evidence="6">
    <location>
        <begin position="299"/>
        <end position="317"/>
    </location>
</feature>
<evidence type="ECO:0000256" key="3">
    <source>
        <dbReference type="ARBA" id="ARBA00022989"/>
    </source>
</evidence>
<comment type="subcellular location">
    <subcellularLocation>
        <location evidence="1">Membrane</location>
        <topology evidence="1">Multi-pass membrane protein</topology>
    </subcellularLocation>
</comment>
<dbReference type="PANTHER" id="PTHR31218">
    <property type="entry name" value="WAT1-RELATED PROTEIN"/>
    <property type="match status" value="1"/>
</dbReference>
<keyword evidence="3 6" id="KW-1133">Transmembrane helix</keyword>
<feature type="compositionally biased region" description="Basic residues" evidence="5">
    <location>
        <begin position="405"/>
        <end position="417"/>
    </location>
</feature>
<keyword evidence="2 6" id="KW-0812">Transmembrane</keyword>
<feature type="transmembrane region" description="Helical" evidence="6">
    <location>
        <begin position="186"/>
        <end position="206"/>
    </location>
</feature>
<evidence type="ECO:0000313" key="7">
    <source>
        <dbReference type="Proteomes" id="UP001652623"/>
    </source>
</evidence>
<feature type="transmembrane region" description="Helical" evidence="6">
    <location>
        <begin position="69"/>
        <end position="89"/>
    </location>
</feature>
<feature type="transmembrane region" description="Helical" evidence="6">
    <location>
        <begin position="148"/>
        <end position="166"/>
    </location>
</feature>
<sequence>MKGLGTTVVMVVIECLDVLLHTLTKSAINTGMSEFVYVFCSNALCFFFLLICSFFYYRMWTYLTLTYLVIGKMFLVGLLVIGKMFLVGLLSCTSQILKHVRTDLSCPTLATAISDLTPAFAFIIPIIWRKKDLDLTKKSSQAKSLGTIISIAGALIVTLYGVRLTSASPLPGKFLDQLLFSVQSKWVIAGFILLLQSFFHALTFVVQSSVMREYSEELIATLTDYPAEYPAELFATMREYPAELIATLSAYPAELIATMRKYLAELIATLFCCISMTIISAIVALIAERSNPDAWQIKSNIELIAIGFNAFGKAVHLSAVRKKGPIYRAAFKPLRPVIAFIFGIIFQGETIYLGRVIGGAIASGGVFAVVIWGKAQEDEEDMGKAQEDEEDMGKAQEDEEDMHQRRPKPASYSRKRQSSPGTTTLHERLLSLKYEYDSYK</sequence>
<evidence type="ECO:0000313" key="8">
    <source>
        <dbReference type="RefSeq" id="XP_060669660.1"/>
    </source>
</evidence>
<protein>
    <submittedName>
        <fullName evidence="8">WAT1-related protein At5g40210 isoform X1</fullName>
    </submittedName>
</protein>
<feature type="compositionally biased region" description="Basic and acidic residues" evidence="5">
    <location>
        <begin position="382"/>
        <end position="396"/>
    </location>
</feature>
<dbReference type="InterPro" id="IPR030184">
    <property type="entry name" value="WAT1-related"/>
</dbReference>
<gene>
    <name evidence="8" type="primary">LOC107428742</name>
</gene>
<feature type="transmembrane region" description="Helical" evidence="6">
    <location>
        <begin position="35"/>
        <end position="57"/>
    </location>
</feature>
<name>A0ABM3ZYX8_ZIZJJ</name>
<dbReference type="InterPro" id="IPR037185">
    <property type="entry name" value="EmrE-like"/>
</dbReference>
<evidence type="ECO:0000256" key="2">
    <source>
        <dbReference type="ARBA" id="ARBA00022692"/>
    </source>
</evidence>
<dbReference type="RefSeq" id="XP_060669660.1">
    <property type="nucleotide sequence ID" value="XM_060813677.1"/>
</dbReference>
<feature type="transmembrane region" description="Helical" evidence="6">
    <location>
        <begin position="266"/>
        <end position="287"/>
    </location>
</feature>
<evidence type="ECO:0000256" key="4">
    <source>
        <dbReference type="ARBA" id="ARBA00023136"/>
    </source>
</evidence>
<keyword evidence="4 6" id="KW-0472">Membrane</keyword>
<dbReference type="GeneID" id="107428742"/>
<dbReference type="SUPFAM" id="SSF103481">
    <property type="entry name" value="Multidrug resistance efflux transporter EmrE"/>
    <property type="match status" value="1"/>
</dbReference>
<feature type="region of interest" description="Disordered" evidence="5">
    <location>
        <begin position="379"/>
        <end position="427"/>
    </location>
</feature>
<keyword evidence="7" id="KW-1185">Reference proteome</keyword>
<evidence type="ECO:0000256" key="6">
    <source>
        <dbReference type="SAM" id="Phobius"/>
    </source>
</evidence>
<reference evidence="8" key="1">
    <citation type="submission" date="2025-08" db="UniProtKB">
        <authorList>
            <consortium name="RefSeq"/>
        </authorList>
    </citation>
    <scope>IDENTIFICATION</scope>
    <source>
        <tissue evidence="8">Seedling</tissue>
    </source>
</reference>
<feature type="transmembrane region" description="Helical" evidence="6">
    <location>
        <begin position="352"/>
        <end position="372"/>
    </location>
</feature>
<proteinExistence type="predicted"/>
<organism evidence="7 8">
    <name type="scientific">Ziziphus jujuba</name>
    <name type="common">Chinese jujube</name>
    <name type="synonym">Ziziphus sativa</name>
    <dbReference type="NCBI Taxonomy" id="326968"/>
    <lineage>
        <taxon>Eukaryota</taxon>
        <taxon>Viridiplantae</taxon>
        <taxon>Streptophyta</taxon>
        <taxon>Embryophyta</taxon>
        <taxon>Tracheophyta</taxon>
        <taxon>Spermatophyta</taxon>
        <taxon>Magnoliopsida</taxon>
        <taxon>eudicotyledons</taxon>
        <taxon>Gunneridae</taxon>
        <taxon>Pentapetalae</taxon>
        <taxon>rosids</taxon>
        <taxon>fabids</taxon>
        <taxon>Rosales</taxon>
        <taxon>Rhamnaceae</taxon>
        <taxon>Paliureae</taxon>
        <taxon>Ziziphus</taxon>
    </lineage>
</organism>
<evidence type="ECO:0000256" key="1">
    <source>
        <dbReference type="ARBA" id="ARBA00004141"/>
    </source>
</evidence>
<evidence type="ECO:0000256" key="5">
    <source>
        <dbReference type="SAM" id="MobiDB-lite"/>
    </source>
</evidence>
<dbReference type="Proteomes" id="UP001652623">
    <property type="component" value="Chromosome 12"/>
</dbReference>